<feature type="region of interest" description="Disordered" evidence="1">
    <location>
        <begin position="622"/>
        <end position="652"/>
    </location>
</feature>
<dbReference type="EMBL" id="JAUEPL010000008">
    <property type="protein sequence ID" value="MDN3294079.1"/>
    <property type="molecule type" value="Genomic_DNA"/>
</dbReference>
<feature type="domain" description="FAD-dependent urate hydroxylase HpyO/Asp monooxygenase CreE-like FAD/NAD(P)-binding" evidence="2">
    <location>
        <begin position="14"/>
        <end position="190"/>
    </location>
</feature>
<evidence type="ECO:0000259" key="2">
    <source>
        <dbReference type="Pfam" id="PF13454"/>
    </source>
</evidence>
<dbReference type="RefSeq" id="WP_290111085.1">
    <property type="nucleotide sequence ID" value="NZ_JAUEPL010000008.1"/>
</dbReference>
<dbReference type="PANTHER" id="PTHR40254:SF1">
    <property type="entry name" value="BLR0577 PROTEIN"/>
    <property type="match status" value="1"/>
</dbReference>
<keyword evidence="4" id="KW-1185">Reference proteome</keyword>
<proteinExistence type="predicted"/>
<sequence>MTGNGHALAPVSLAFVGAGPRTTGVLERIAANFAEVWPRGALRIDVVDPFPPGGGRVWRPDQAAHMLMNSRAADVTMFTDESIECAGPITPGPTLADWAAGYGGREISAPDLAAEARSLTPDSFPSRRFAGEYLRWCFRRALAALHEGVAVHDHRAAAVALTESADGRQRLALSDGSAVVADVVVLAQGNIDGSPDPEQRARAAFAGRHRGTYLPPSCTADIDLSGLPPGADVLVSGFGLAFVDLMSLLTEERGGRFVRQTGGELAYRPSGAEPVLWVGSRRGVPHLPKQGLALLGADPGPPRFATVEAFRAAGAAADLWSLTAKEFGWGYYQELFTAHPERTARSWPEFARSYEKLDWDSAALHALVEESVAPADRLDLEVLQRPLAGLRFASERELGAWMLPYVRATVDRVTLPGHSAWAGGARSLFTAGNQLAELLVSYGGELDPKATAAIERISEFNSFFSSGPPPFRLEQLLALFRAGTVRFLGAGTRVRTDESAGVFVASSGSLAVERRARHFVEARLAAPDVLGGGDLLLSAMVAGGQAQTRGVAYAQNVLRLVAQDGDYRVPDRSGRPHPRRYALGAFATGGSLGSFSVPGTNSPFFRQNDEVGRRLLRQLRALAQQRPAPAATVPRPSAEPAAKIGPAPGTSS</sequence>
<dbReference type="InterPro" id="IPR036188">
    <property type="entry name" value="FAD/NAD-bd_sf"/>
</dbReference>
<dbReference type="InterPro" id="IPR052189">
    <property type="entry name" value="L-asp_N-monooxygenase_NS-form"/>
</dbReference>
<dbReference type="Pfam" id="PF13454">
    <property type="entry name" value="NAD_binding_9"/>
    <property type="match status" value="1"/>
</dbReference>
<evidence type="ECO:0000256" key="1">
    <source>
        <dbReference type="SAM" id="MobiDB-lite"/>
    </source>
</evidence>
<accession>A0ABT7Z3M9</accession>
<comment type="caution">
    <text evidence="3">The sequence shown here is derived from an EMBL/GenBank/DDBJ whole genome shotgun (WGS) entry which is preliminary data.</text>
</comment>
<dbReference type="Proteomes" id="UP001174050">
    <property type="component" value="Unassembled WGS sequence"/>
</dbReference>
<gene>
    <name evidence="3" type="ORF">QWM81_08465</name>
</gene>
<name>A0ABT7Z3M9_9ACTN</name>
<evidence type="ECO:0000313" key="4">
    <source>
        <dbReference type="Proteomes" id="UP001174050"/>
    </source>
</evidence>
<protein>
    <submittedName>
        <fullName evidence="3">FAD/NAD(P)-binding protein</fullName>
    </submittedName>
</protein>
<evidence type="ECO:0000313" key="3">
    <source>
        <dbReference type="EMBL" id="MDN3294079.1"/>
    </source>
</evidence>
<reference evidence="3" key="1">
    <citation type="submission" date="2023-06" db="EMBL/GenBank/DDBJ databases">
        <title>WGS-Sequencing of Streptomyces ficellus isolate 21 collected from sand in Gara Djebilet Iron Mine in Algeria.</title>
        <authorList>
            <person name="Zegers G.P."/>
            <person name="Gomez A."/>
            <person name="Gueddou A."/>
            <person name="Zahara A.F."/>
            <person name="Worth M."/>
            <person name="Sevigny J.L."/>
            <person name="Tisa L."/>
        </authorList>
    </citation>
    <scope>NUCLEOTIDE SEQUENCE</scope>
    <source>
        <strain evidence="3">AS11</strain>
    </source>
</reference>
<organism evidence="3 4">
    <name type="scientific">Streptomyces ficellus</name>
    <dbReference type="NCBI Taxonomy" id="1977088"/>
    <lineage>
        <taxon>Bacteria</taxon>
        <taxon>Bacillati</taxon>
        <taxon>Actinomycetota</taxon>
        <taxon>Actinomycetes</taxon>
        <taxon>Kitasatosporales</taxon>
        <taxon>Streptomycetaceae</taxon>
        <taxon>Streptomyces</taxon>
    </lineage>
</organism>
<dbReference type="InterPro" id="IPR038732">
    <property type="entry name" value="HpyO/CreE_NAD-binding"/>
</dbReference>
<feature type="compositionally biased region" description="Low complexity" evidence="1">
    <location>
        <begin position="622"/>
        <end position="631"/>
    </location>
</feature>
<dbReference type="SUPFAM" id="SSF51905">
    <property type="entry name" value="FAD/NAD(P)-binding domain"/>
    <property type="match status" value="1"/>
</dbReference>
<dbReference type="PANTHER" id="PTHR40254">
    <property type="entry name" value="BLR0577 PROTEIN"/>
    <property type="match status" value="1"/>
</dbReference>